<dbReference type="Pfam" id="PF00106">
    <property type="entry name" value="adh_short"/>
    <property type="match status" value="1"/>
</dbReference>
<evidence type="ECO:0000313" key="7">
    <source>
        <dbReference type="EMBL" id="PNP37785.1"/>
    </source>
</evidence>
<dbReference type="Pfam" id="PF07993">
    <property type="entry name" value="NAD_binding_4"/>
    <property type="match status" value="1"/>
</dbReference>
<dbReference type="SUPFAM" id="SSF51735">
    <property type="entry name" value="NAD(P)-binding Rossmann-fold domains"/>
    <property type="match status" value="2"/>
</dbReference>
<dbReference type="PROSITE" id="PS00012">
    <property type="entry name" value="PHOSPHOPANTETHEINE"/>
    <property type="match status" value="1"/>
</dbReference>
<dbReference type="PANTHER" id="PTHR44845">
    <property type="entry name" value="CARRIER DOMAIN-CONTAINING PROTEIN"/>
    <property type="match status" value="1"/>
</dbReference>
<evidence type="ECO:0000259" key="6">
    <source>
        <dbReference type="PROSITE" id="PS50075"/>
    </source>
</evidence>
<evidence type="ECO:0000256" key="4">
    <source>
        <dbReference type="ARBA" id="ARBA00023002"/>
    </source>
</evidence>
<dbReference type="Proteomes" id="UP000236546">
    <property type="component" value="Unassembled WGS sequence"/>
</dbReference>
<dbReference type="OrthoDB" id="408177at2759"/>
<protein>
    <recommendedName>
        <fullName evidence="6">Carrier domain-containing protein</fullName>
    </recommendedName>
</protein>
<dbReference type="Gene3D" id="3.40.50.720">
    <property type="entry name" value="NAD(P)-binding Rossmann-like Domain"/>
    <property type="match status" value="2"/>
</dbReference>
<dbReference type="Gene3D" id="1.10.1200.10">
    <property type="entry name" value="ACP-like"/>
    <property type="match status" value="1"/>
</dbReference>
<feature type="domain" description="Carrier" evidence="6">
    <location>
        <begin position="535"/>
        <end position="612"/>
    </location>
</feature>
<dbReference type="InterPro" id="IPR045851">
    <property type="entry name" value="AMP-bd_C_sf"/>
</dbReference>
<comment type="caution">
    <text evidence="7">The sequence shown here is derived from an EMBL/GenBank/DDBJ whole genome shotgun (WGS) entry which is preliminary data.</text>
</comment>
<keyword evidence="4" id="KW-0560">Oxidoreductase</keyword>
<keyword evidence="1" id="KW-0596">Phosphopantetheine</keyword>
<dbReference type="InterPro" id="IPR013120">
    <property type="entry name" value="FAR_NAD-bd"/>
</dbReference>
<dbReference type="InterPro" id="IPR006162">
    <property type="entry name" value="Ppantetheine_attach_site"/>
</dbReference>
<dbReference type="Gene3D" id="3.30.300.30">
    <property type="match status" value="1"/>
</dbReference>
<dbReference type="Pfam" id="PF00501">
    <property type="entry name" value="AMP-binding"/>
    <property type="match status" value="1"/>
</dbReference>
<dbReference type="InterPro" id="IPR036736">
    <property type="entry name" value="ACP-like_sf"/>
</dbReference>
<dbReference type="SUPFAM" id="SSF56801">
    <property type="entry name" value="Acetyl-CoA synthetase-like"/>
    <property type="match status" value="1"/>
</dbReference>
<dbReference type="FunFam" id="3.40.50.720:FF:000047">
    <property type="entry name" value="NADP-dependent L-serine/L-allo-threonine dehydrogenase"/>
    <property type="match status" value="1"/>
</dbReference>
<dbReference type="InterPro" id="IPR002347">
    <property type="entry name" value="SDR_fam"/>
</dbReference>
<evidence type="ECO:0000256" key="3">
    <source>
        <dbReference type="ARBA" id="ARBA00022598"/>
    </source>
</evidence>
<name>A0A2K0SWZ9_9HYPO</name>
<evidence type="ECO:0000313" key="8">
    <source>
        <dbReference type="Proteomes" id="UP000236546"/>
    </source>
</evidence>
<accession>A0A2K0SWZ9</accession>
<evidence type="ECO:0000256" key="2">
    <source>
        <dbReference type="ARBA" id="ARBA00022553"/>
    </source>
</evidence>
<dbReference type="SMART" id="SM00822">
    <property type="entry name" value="PKS_KR"/>
    <property type="match status" value="1"/>
</dbReference>
<dbReference type="Pfam" id="PF00550">
    <property type="entry name" value="PP-binding"/>
    <property type="match status" value="1"/>
</dbReference>
<dbReference type="GO" id="GO:0016616">
    <property type="term" value="F:oxidoreductase activity, acting on the CH-OH group of donors, NAD or NADP as acceptor"/>
    <property type="evidence" value="ECO:0007669"/>
    <property type="project" value="UniProtKB-ARBA"/>
</dbReference>
<dbReference type="PRINTS" id="PR00081">
    <property type="entry name" value="GDHRDH"/>
</dbReference>
<dbReference type="InterPro" id="IPR057326">
    <property type="entry name" value="KR_dom"/>
</dbReference>
<dbReference type="SUPFAM" id="SSF47336">
    <property type="entry name" value="ACP-like"/>
    <property type="match status" value="1"/>
</dbReference>
<dbReference type="NCBIfam" id="TIGR01746">
    <property type="entry name" value="Thioester-redct"/>
    <property type="match status" value="1"/>
</dbReference>
<dbReference type="GO" id="GO:0016874">
    <property type="term" value="F:ligase activity"/>
    <property type="evidence" value="ECO:0007669"/>
    <property type="project" value="UniProtKB-KW"/>
</dbReference>
<dbReference type="InterPro" id="IPR036291">
    <property type="entry name" value="NAD(P)-bd_dom_sf"/>
</dbReference>
<sequence length="1285" mass="138471">MSVIDITKDLAALFEQQAQATPDAVALEDEKRTLTYAELDSLTWSLADRLRQYGVGRDDLVGVLMGRSADNVIASLAALRAGGAFLVLELAYPTGLLQDVIDDAKPTVIITQKAHAANIKADIPTIIIDQPEPSTDGHAAPIVVETREPLPASDDLDRLAFVSYSSGTTGKPKGIANPHRAPVLSYDLRFCTSDLGPGDRVACNVFFVWEMLRPLIRGATTVAVPDGASYDPIGLVEFLASRRITDTLMTPTLLTTVLSRHPNLGEKLPELRSLWLNGEVVTTDLVRRACSALPNTRLLNVYSASETHEIAVGDIKTFVDYEARVCPVGPPVDPEHIYILDEAGNRLDAGVSGELFVGGDLLAREYLNLPETTAMAFQVDPFEKKEGARMYRTGDMARMLPSGLLEITGRVGGMIKTRGYTVQPGAVETTIVKHLAVRDCAVVAHGEGLQKQLVAYIVPDTDNLQGRTIVVIDEAGHSPVARRALSAHLAHYMIPPLWVELKELPTHEVSGKTNLKALPPPPRPKTPVQTAKLEKNVTIKMDTIIKMWSAALNVPIAIITPKHDFFDLGGHSLILADLASRLTKAFGFPVPLAPLAGNPTLDGHLEAVKAARDGHTEEVQADLPAVLRADAVLPEDISATGVQMKRLSDAETVLLTGATGYLGAFLLKYLLENTSAHILCMVRFTDPSGDCRPAGMARIRKNLIDLGIWSDSMLERMEIVPGNLARSRLGLSPEAFEELASRVEVIVHSAATVNLVYPYAALRSANVNGTREIIRLASRGGATLHHVSTNGVLPPSLEGWSEDTMIDFDDVPNKLQDGYGQTKWVAEKLVVEASKRGIPVKIYRPGTISGHSVTGAANTYDLLNALVVESLHLGQAPDVADWVMEMTPVDFVSRAIITLADHTQGQQLVYHLGDPSPIKASSLFDSLAELGYETGRLEWDEWVELWREKRESRGGDEPFTVDILRGGMPTVDSLKGSIVLKDGATQPTLDLYGLKRVNIDNALLETYMRHFYARGWLPKPPRRLTANGTAAAIGAKKGRLAGKVAIITGASSGIGAAVAAGLAKEGASVALAARRTDALEGIKAKINSSISGSKVLIHKTDVSNKNQVDALVKETTEKLGPVDIIVCCAGVMYYTMMANVQTDEWERTVDVNCKGVLNCIAATVPDMLARKTGHFVAISSDAGRKVFPGLGVYSASKFFVEATLQALRVENAGSGLRVTAIQPGNTATDLLGMSTDAEAVKKYGEPSGAKILDPEDVARSIVYAVCQPEHVAVNEILIEPRDEPI</sequence>
<keyword evidence="2" id="KW-0597">Phosphoprotein</keyword>
<gene>
    <name evidence="7" type="ORF">TGAMA5MH_10270</name>
</gene>
<dbReference type="InterPro" id="IPR000873">
    <property type="entry name" value="AMP-dep_synth/lig_dom"/>
</dbReference>
<dbReference type="Gene3D" id="3.40.50.12780">
    <property type="entry name" value="N-terminal domain of ligase-like"/>
    <property type="match status" value="1"/>
</dbReference>
<dbReference type="PANTHER" id="PTHR44845:SF6">
    <property type="entry name" value="BETA-ALANINE-ACTIVATING ENZYME"/>
    <property type="match status" value="1"/>
</dbReference>
<keyword evidence="3" id="KW-0436">Ligase</keyword>
<evidence type="ECO:0000256" key="5">
    <source>
        <dbReference type="ARBA" id="ARBA00029454"/>
    </source>
</evidence>
<dbReference type="InterPro" id="IPR009081">
    <property type="entry name" value="PP-bd_ACP"/>
</dbReference>
<reference evidence="7 8" key="1">
    <citation type="submission" date="2017-02" db="EMBL/GenBank/DDBJ databases">
        <title>Genomes of Trichoderma spp. with biocontrol activity.</title>
        <authorList>
            <person name="Gardiner D."/>
            <person name="Kazan K."/>
            <person name="Vos C."/>
            <person name="Harvey P."/>
        </authorList>
    </citation>
    <scope>NUCLEOTIDE SEQUENCE [LARGE SCALE GENOMIC DNA]</scope>
    <source>
        <strain evidence="7 8">A5MH</strain>
    </source>
</reference>
<dbReference type="InterPro" id="IPR020845">
    <property type="entry name" value="AMP-binding_CS"/>
</dbReference>
<dbReference type="PROSITE" id="PS50075">
    <property type="entry name" value="CARRIER"/>
    <property type="match status" value="1"/>
</dbReference>
<proteinExistence type="inferred from homology"/>
<evidence type="ECO:0000256" key="1">
    <source>
        <dbReference type="ARBA" id="ARBA00022450"/>
    </source>
</evidence>
<organism evidence="7 8">
    <name type="scientific">Trichoderma gamsii</name>
    <dbReference type="NCBI Taxonomy" id="398673"/>
    <lineage>
        <taxon>Eukaryota</taxon>
        <taxon>Fungi</taxon>
        <taxon>Dikarya</taxon>
        <taxon>Ascomycota</taxon>
        <taxon>Pezizomycotina</taxon>
        <taxon>Sordariomycetes</taxon>
        <taxon>Hypocreomycetidae</taxon>
        <taxon>Hypocreales</taxon>
        <taxon>Hypocreaceae</taxon>
        <taxon>Trichoderma</taxon>
    </lineage>
</organism>
<dbReference type="CDD" id="cd05930">
    <property type="entry name" value="A_NRPS"/>
    <property type="match status" value="1"/>
</dbReference>
<dbReference type="InterPro" id="IPR010080">
    <property type="entry name" value="Thioester_reductase-like_dom"/>
</dbReference>
<comment type="similarity">
    <text evidence="5">Belongs to the NRP synthetase family.</text>
</comment>
<dbReference type="PROSITE" id="PS00455">
    <property type="entry name" value="AMP_BINDING"/>
    <property type="match status" value="1"/>
</dbReference>
<dbReference type="CDD" id="cd05235">
    <property type="entry name" value="SDR_e1"/>
    <property type="match status" value="1"/>
</dbReference>
<dbReference type="EMBL" id="MTYH01000127">
    <property type="protein sequence ID" value="PNP37785.1"/>
    <property type="molecule type" value="Genomic_DNA"/>
</dbReference>
<dbReference type="InterPro" id="IPR042099">
    <property type="entry name" value="ANL_N_sf"/>
</dbReference>